<accession>A9WHI5</accession>
<dbReference type="InterPro" id="IPR014017">
    <property type="entry name" value="DNA_helicase_UvrD-like_C"/>
</dbReference>
<dbReference type="Proteomes" id="UP000002008">
    <property type="component" value="Chromosome"/>
</dbReference>
<dbReference type="EMBL" id="CP000909">
    <property type="protein sequence ID" value="ABY36311.1"/>
    <property type="molecule type" value="Genomic_DNA"/>
</dbReference>
<comment type="catalytic activity">
    <reaction evidence="6">
        <text>Couples ATP hydrolysis with the unwinding of duplex DNA by translocating in the 3'-5' direction.</text>
        <dbReference type="EC" id="5.6.2.4"/>
    </reaction>
</comment>
<dbReference type="InterPro" id="IPR014016">
    <property type="entry name" value="UvrD-like_ATP-bd"/>
</dbReference>
<dbReference type="PROSITE" id="PS51198">
    <property type="entry name" value="UVRD_HELICASE_ATP_BIND"/>
    <property type="match status" value="1"/>
</dbReference>
<dbReference type="Gene3D" id="3.30.2310.20">
    <property type="entry name" value="RelE-like"/>
    <property type="match status" value="1"/>
</dbReference>
<evidence type="ECO:0000256" key="7">
    <source>
        <dbReference type="ARBA" id="ARBA00034808"/>
    </source>
</evidence>
<protein>
    <recommendedName>
        <fullName evidence="7">DNA 3'-5' helicase</fullName>
        <ecNumber evidence="7">5.6.2.4</ecNumber>
    </recommendedName>
</protein>
<dbReference type="KEGG" id="cau:Caur_3112"/>
<keyword evidence="1 9" id="KW-0547">Nucleotide-binding</keyword>
<keyword evidence="5" id="KW-0413">Isomerase</keyword>
<reference evidence="13" key="1">
    <citation type="journal article" date="2011" name="BMC Genomics">
        <title>Complete genome sequence of the filamentous anoxygenic phototrophic bacterium Chloroflexus aurantiacus.</title>
        <authorList>
            <person name="Tang K.H."/>
            <person name="Barry K."/>
            <person name="Chertkov O."/>
            <person name="Dalin E."/>
            <person name="Han C.S."/>
            <person name="Hauser L.J."/>
            <person name="Honchak B.M."/>
            <person name="Karbach L.E."/>
            <person name="Land M.L."/>
            <person name="Lapidus A."/>
            <person name="Larimer F.W."/>
            <person name="Mikhailova N."/>
            <person name="Pitluck S."/>
            <person name="Pierson B.K."/>
            <person name="Blankenship R.E."/>
        </authorList>
    </citation>
    <scope>NUCLEOTIDE SEQUENCE [LARGE SCALE GENOMIC DNA]</scope>
    <source>
        <strain evidence="13">ATCC 29366 / DSM 635 / J-10-fl</strain>
    </source>
</reference>
<dbReference type="STRING" id="324602.Caur_3112"/>
<dbReference type="InParanoid" id="A9WHI5"/>
<evidence type="ECO:0000256" key="3">
    <source>
        <dbReference type="ARBA" id="ARBA00022806"/>
    </source>
</evidence>
<dbReference type="GO" id="GO:0016887">
    <property type="term" value="F:ATP hydrolysis activity"/>
    <property type="evidence" value="ECO:0007669"/>
    <property type="project" value="RHEA"/>
</dbReference>
<dbReference type="SUPFAM" id="SSF52540">
    <property type="entry name" value="P-loop containing nucleoside triphosphate hydrolases"/>
    <property type="match status" value="1"/>
</dbReference>
<evidence type="ECO:0000256" key="6">
    <source>
        <dbReference type="ARBA" id="ARBA00034617"/>
    </source>
</evidence>
<evidence type="ECO:0000256" key="9">
    <source>
        <dbReference type="PROSITE-ProRule" id="PRU00560"/>
    </source>
</evidence>
<name>A9WHI5_CHLAA</name>
<dbReference type="InterPro" id="IPR027417">
    <property type="entry name" value="P-loop_NTPase"/>
</dbReference>
<keyword evidence="2 9" id="KW-0378">Hydrolase</keyword>
<keyword evidence="4 9" id="KW-0067">ATP-binding</keyword>
<dbReference type="eggNOG" id="COG2026">
    <property type="taxonomic scope" value="Bacteria"/>
</dbReference>
<dbReference type="EnsemblBacteria" id="ABY36311">
    <property type="protein sequence ID" value="ABY36311"/>
    <property type="gene ID" value="Caur_3112"/>
</dbReference>
<dbReference type="Pfam" id="PF00580">
    <property type="entry name" value="UvrD-helicase"/>
    <property type="match status" value="1"/>
</dbReference>
<dbReference type="eggNOG" id="COG0210">
    <property type="taxonomic scope" value="Bacteria"/>
</dbReference>
<evidence type="ECO:0000256" key="2">
    <source>
        <dbReference type="ARBA" id="ARBA00022801"/>
    </source>
</evidence>
<dbReference type="PANTHER" id="PTHR11070">
    <property type="entry name" value="UVRD / RECB / PCRA DNA HELICASE FAMILY MEMBER"/>
    <property type="match status" value="1"/>
</dbReference>
<sequence length="702" mass="80025">MTKYQLITPPTFFNELLGLPGKIQKLVTQKVKILEHDPVSAQGDAKKLKNREPPLYRIRIGDYRLIYTFGAGWVKLVAIRKRDDQTYQRDFGHVDLPDTDLSEAVAIASASEPLTAEPEPTPPLPRQLSPDETITGSPSQPLPYQLTADNLRRWLIPEQYWDTLIQIQTEDDLINAQVPSQVIDRLLDILYPRSVDEILQQPQYLIAEADDLDRFVAGELTDFLLVLDPEQQRLVTASLESPVLVRGGPGTGKSIVALYRVQRLVQQGMTPVLFTTFTNTLTAYSEQLLERLLEGDLTSNGVEVNTVDALMFRQYAATYGTPRIATEEQMIQMLREALHTAILPATNEHERLRRREVLQTLGEAYLLDEFTSVIEHWGLQSRDEYLTRPRTGRKLPLRPPIREAIWAVYETWKSMLQHQQLTTWGQFRQRALELALRQSQRPYRAIVIDEAQDLSPVALRYLLARVESPRAVYLTADAGQSLYQRGFSWQQIDSELNVRGRSFVLRRNYRNTAEIATACTSILGTTESDQEVSAVHHGSLPVVRFCRSVAEEAQAIRSFFIAAARRWRLPAHAGAVLCHSKQVAQQICDQLQQLGMSAEFMEKRQIDLRKPVVKVLTIHSAKGLEFPFVAVMRLAQDHLPHNYDHLPVEERDAMIDQERRLFYVGCSRAMRALLVCADADQPSSFVLELPTTLWQREGEMSR</sequence>
<dbReference type="RefSeq" id="WP_012258964.1">
    <property type="nucleotide sequence ID" value="NC_010175.1"/>
</dbReference>
<evidence type="ECO:0000259" key="11">
    <source>
        <dbReference type="PROSITE" id="PS51198"/>
    </source>
</evidence>
<evidence type="ECO:0000256" key="1">
    <source>
        <dbReference type="ARBA" id="ARBA00022741"/>
    </source>
</evidence>
<dbReference type="SUPFAM" id="SSF143011">
    <property type="entry name" value="RelE-like"/>
    <property type="match status" value="1"/>
</dbReference>
<evidence type="ECO:0000256" key="10">
    <source>
        <dbReference type="SAM" id="MobiDB-lite"/>
    </source>
</evidence>
<dbReference type="InterPro" id="IPR035093">
    <property type="entry name" value="RelE/ParE_toxin_dom_sf"/>
</dbReference>
<evidence type="ECO:0000313" key="13">
    <source>
        <dbReference type="Proteomes" id="UP000002008"/>
    </source>
</evidence>
<dbReference type="AlphaFoldDB" id="A9WHI5"/>
<dbReference type="GO" id="GO:0005524">
    <property type="term" value="F:ATP binding"/>
    <property type="evidence" value="ECO:0007669"/>
    <property type="project" value="UniProtKB-UniRule"/>
</dbReference>
<evidence type="ECO:0000313" key="12">
    <source>
        <dbReference type="EMBL" id="ABY36311.1"/>
    </source>
</evidence>
<feature type="domain" description="UvrD-like helicase ATP-binding" evidence="11">
    <location>
        <begin position="226"/>
        <end position="512"/>
    </location>
</feature>
<dbReference type="GO" id="GO:0000725">
    <property type="term" value="P:recombinational repair"/>
    <property type="evidence" value="ECO:0000318"/>
    <property type="project" value="GO_Central"/>
</dbReference>
<keyword evidence="13" id="KW-1185">Reference proteome</keyword>
<comment type="catalytic activity">
    <reaction evidence="8">
        <text>ATP + H2O = ADP + phosphate + H(+)</text>
        <dbReference type="Rhea" id="RHEA:13065"/>
        <dbReference type="ChEBI" id="CHEBI:15377"/>
        <dbReference type="ChEBI" id="CHEBI:15378"/>
        <dbReference type="ChEBI" id="CHEBI:30616"/>
        <dbReference type="ChEBI" id="CHEBI:43474"/>
        <dbReference type="ChEBI" id="CHEBI:456216"/>
        <dbReference type="EC" id="5.6.2.4"/>
    </reaction>
</comment>
<dbReference type="GO" id="GO:0005829">
    <property type="term" value="C:cytosol"/>
    <property type="evidence" value="ECO:0000318"/>
    <property type="project" value="GO_Central"/>
</dbReference>
<organism evidence="12 13">
    <name type="scientific">Chloroflexus aurantiacus (strain ATCC 29366 / DSM 635 / J-10-fl)</name>
    <dbReference type="NCBI Taxonomy" id="324602"/>
    <lineage>
        <taxon>Bacteria</taxon>
        <taxon>Bacillati</taxon>
        <taxon>Chloroflexota</taxon>
        <taxon>Chloroflexia</taxon>
        <taxon>Chloroflexales</taxon>
        <taxon>Chloroflexineae</taxon>
        <taxon>Chloroflexaceae</taxon>
        <taxon>Chloroflexus</taxon>
    </lineage>
</organism>
<dbReference type="FunFam" id="3.30.2310.20:FF:000014">
    <property type="entry name" value="DNA helicase"/>
    <property type="match status" value="1"/>
</dbReference>
<dbReference type="Pfam" id="PF13361">
    <property type="entry name" value="UvrD_C"/>
    <property type="match status" value="1"/>
</dbReference>
<dbReference type="HOGENOM" id="CLU_023846_0_0_0"/>
<dbReference type="PATRIC" id="fig|324602.8.peg.3516"/>
<dbReference type="GO" id="GO:0003677">
    <property type="term" value="F:DNA binding"/>
    <property type="evidence" value="ECO:0007669"/>
    <property type="project" value="InterPro"/>
</dbReference>
<keyword evidence="3 9" id="KW-0347">Helicase</keyword>
<dbReference type="PANTHER" id="PTHR11070:SF45">
    <property type="entry name" value="DNA 3'-5' HELICASE"/>
    <property type="match status" value="1"/>
</dbReference>
<evidence type="ECO:0000256" key="8">
    <source>
        <dbReference type="ARBA" id="ARBA00048988"/>
    </source>
</evidence>
<dbReference type="GO" id="GO:0043138">
    <property type="term" value="F:3'-5' DNA helicase activity"/>
    <property type="evidence" value="ECO:0000318"/>
    <property type="project" value="GO_Central"/>
</dbReference>
<feature type="region of interest" description="Disordered" evidence="10">
    <location>
        <begin position="111"/>
        <end position="142"/>
    </location>
</feature>
<evidence type="ECO:0000256" key="5">
    <source>
        <dbReference type="ARBA" id="ARBA00023235"/>
    </source>
</evidence>
<dbReference type="InterPro" id="IPR000212">
    <property type="entry name" value="DNA_helicase_UvrD/REP"/>
</dbReference>
<feature type="binding site" evidence="9">
    <location>
        <begin position="247"/>
        <end position="254"/>
    </location>
    <ligand>
        <name>ATP</name>
        <dbReference type="ChEBI" id="CHEBI:30616"/>
    </ligand>
</feature>
<gene>
    <name evidence="12" type="ordered locus">Caur_3112</name>
</gene>
<proteinExistence type="predicted"/>
<dbReference type="Gene3D" id="3.40.50.300">
    <property type="entry name" value="P-loop containing nucleotide triphosphate hydrolases"/>
    <property type="match status" value="3"/>
</dbReference>
<evidence type="ECO:0000256" key="4">
    <source>
        <dbReference type="ARBA" id="ARBA00022840"/>
    </source>
</evidence>
<dbReference type="EC" id="5.6.2.4" evidence="7"/>